<dbReference type="InterPro" id="IPR001611">
    <property type="entry name" value="Leu-rich_rpt"/>
</dbReference>
<dbReference type="PANTHER" id="PTHR45973">
    <property type="entry name" value="PROTEIN PHOSPHATASE 1 REGULATORY SUBUNIT SDS22-RELATED"/>
    <property type="match status" value="1"/>
</dbReference>
<dbReference type="InterPro" id="IPR056496">
    <property type="entry name" value="CS_DNAAF11_C"/>
</dbReference>
<dbReference type="OrthoDB" id="10250990at2759"/>
<feature type="domain" description="Dynein axonemal assembly factor 11-like CS" evidence="10">
    <location>
        <begin position="204"/>
        <end position="317"/>
    </location>
</feature>
<organism evidence="11 12">
    <name type="scientific">Giardia muris</name>
    <dbReference type="NCBI Taxonomy" id="5742"/>
    <lineage>
        <taxon>Eukaryota</taxon>
        <taxon>Metamonada</taxon>
        <taxon>Diplomonadida</taxon>
        <taxon>Hexamitidae</taxon>
        <taxon>Giardiinae</taxon>
        <taxon>Giardia</taxon>
    </lineage>
</organism>
<dbReference type="FunFam" id="3.80.10.10:FF:000052">
    <property type="entry name" value="Leucine rich repeat containing 6"/>
    <property type="match status" value="1"/>
</dbReference>
<keyword evidence="11" id="KW-0687">Ribonucleoprotein</keyword>
<evidence type="ECO:0000256" key="6">
    <source>
        <dbReference type="ARBA" id="ARBA00023069"/>
    </source>
</evidence>
<dbReference type="GO" id="GO:1990904">
    <property type="term" value="C:ribonucleoprotein complex"/>
    <property type="evidence" value="ECO:0007669"/>
    <property type="project" value="UniProtKB-KW"/>
</dbReference>
<dbReference type="AlphaFoldDB" id="A0A4Z1T4T6"/>
<dbReference type="GO" id="GO:0005737">
    <property type="term" value="C:cytoplasm"/>
    <property type="evidence" value="ECO:0007669"/>
    <property type="project" value="UniProtKB-SubCell"/>
</dbReference>
<dbReference type="VEuPathDB" id="GiardiaDB:GMRT_11814"/>
<dbReference type="PROSITE" id="PS51450">
    <property type="entry name" value="LRR"/>
    <property type="match status" value="3"/>
</dbReference>
<evidence type="ECO:0000256" key="9">
    <source>
        <dbReference type="SAM" id="MobiDB-lite"/>
    </source>
</evidence>
<gene>
    <name evidence="11" type="ORF">GMRT_11814</name>
</gene>
<keyword evidence="7" id="KW-0966">Cell projection</keyword>
<dbReference type="Pfam" id="PF14580">
    <property type="entry name" value="LRR_9"/>
    <property type="match status" value="1"/>
</dbReference>
<feature type="region of interest" description="Disordered" evidence="9">
    <location>
        <begin position="352"/>
        <end position="375"/>
    </location>
</feature>
<dbReference type="EMBL" id="VDLU01000002">
    <property type="protein sequence ID" value="TNJ29013.1"/>
    <property type="molecule type" value="Genomic_DNA"/>
</dbReference>
<dbReference type="Gene3D" id="3.80.10.10">
    <property type="entry name" value="Ribonuclease Inhibitor"/>
    <property type="match status" value="1"/>
</dbReference>
<keyword evidence="5" id="KW-0677">Repeat</keyword>
<keyword evidence="3" id="KW-0963">Cytoplasm</keyword>
<protein>
    <submittedName>
        <fullName evidence="11">Putative U2 small nuclear ribonucleoprotein A</fullName>
    </submittedName>
</protein>
<dbReference type="Pfam" id="PF23602">
    <property type="entry name" value="CS_DNAAF11_C"/>
    <property type="match status" value="1"/>
</dbReference>
<keyword evidence="6" id="KW-0969">Cilium</keyword>
<proteinExistence type="inferred from homology"/>
<dbReference type="InterPro" id="IPR050576">
    <property type="entry name" value="Cilia_flagella_integrity"/>
</dbReference>
<evidence type="ECO:0000256" key="7">
    <source>
        <dbReference type="ARBA" id="ARBA00023273"/>
    </source>
</evidence>
<dbReference type="InterPro" id="IPR032675">
    <property type="entry name" value="LRR_dom_sf"/>
</dbReference>
<evidence type="ECO:0000256" key="3">
    <source>
        <dbReference type="ARBA" id="ARBA00022490"/>
    </source>
</evidence>
<evidence type="ECO:0000256" key="5">
    <source>
        <dbReference type="ARBA" id="ARBA00022737"/>
    </source>
</evidence>
<sequence>MVRITPELLRKRSEHNEGVLSTLEEIALHQFKIRQIEVIDECCPRLQILLLQSNKIRRIENLKRLRELKYLNLALNRITKLENLETLESLEKLDLTANQIHNYRDFRSLSGLTRLRELFVMGNPLQQYPYWREFLIVVIPSLAALDGRAITREDRIMASDVCRNHREEIAAIAFDAKVPDWEAESDNSDYEDRDASVKIKRAAEETAKGAYDARSVPRERPSRTINPELGRVQQYNELGFKFWFDELPRTGELVCCVALPVHLPTDSVDVDVDAVSILLVSKESGRQMQLALPHEVYMERVRCVRVKATGVLKIYMKVLFPERLRQYEIRPVTETKTITVLESVVSTQYGTSKAAYEQDEEDEGSLPSDLPDLLG</sequence>
<accession>A0A4Z1T4T6</accession>
<name>A0A4Z1T4T6_GIAMU</name>
<keyword evidence="4" id="KW-0433">Leucine-rich repeat</keyword>
<evidence type="ECO:0000313" key="11">
    <source>
        <dbReference type="EMBL" id="TNJ29013.1"/>
    </source>
</evidence>
<evidence type="ECO:0000256" key="1">
    <source>
        <dbReference type="ARBA" id="ARBA00004138"/>
    </source>
</evidence>
<dbReference type="SUPFAM" id="SSF52058">
    <property type="entry name" value="L domain-like"/>
    <property type="match status" value="1"/>
</dbReference>
<evidence type="ECO:0000256" key="2">
    <source>
        <dbReference type="ARBA" id="ARBA00004496"/>
    </source>
</evidence>
<evidence type="ECO:0000256" key="4">
    <source>
        <dbReference type="ARBA" id="ARBA00022614"/>
    </source>
</evidence>
<dbReference type="GO" id="GO:0005929">
    <property type="term" value="C:cilium"/>
    <property type="evidence" value="ECO:0007669"/>
    <property type="project" value="UniProtKB-SubCell"/>
</dbReference>
<evidence type="ECO:0000313" key="12">
    <source>
        <dbReference type="Proteomes" id="UP000315496"/>
    </source>
</evidence>
<dbReference type="SMART" id="SM00365">
    <property type="entry name" value="LRR_SD22"/>
    <property type="match status" value="4"/>
</dbReference>
<keyword evidence="12" id="KW-1185">Reference proteome</keyword>
<evidence type="ECO:0000259" key="10">
    <source>
        <dbReference type="Pfam" id="PF23602"/>
    </source>
</evidence>
<reference evidence="11 12" key="1">
    <citation type="submission" date="2019-05" db="EMBL/GenBank/DDBJ databases">
        <title>The compact genome of Giardia muris reveals important steps in the evolution of intestinal protozoan parasites.</title>
        <authorList>
            <person name="Xu F."/>
            <person name="Jimenez-Gonzalez A."/>
            <person name="Einarsson E."/>
            <person name="Astvaldsson A."/>
            <person name="Peirasmaki D."/>
            <person name="Eckmann L."/>
            <person name="Andersson J.O."/>
            <person name="Svard S.G."/>
            <person name="Jerlstrom-Hultqvist J."/>
        </authorList>
    </citation>
    <scope>NUCLEOTIDE SEQUENCE [LARGE SCALE GENOMIC DNA]</scope>
    <source>
        <strain evidence="11 12">Roberts-Thomson</strain>
    </source>
</reference>
<evidence type="ECO:0000256" key="8">
    <source>
        <dbReference type="ARBA" id="ARBA00049982"/>
    </source>
</evidence>
<comment type="subcellular location">
    <subcellularLocation>
        <location evidence="1">Cell projection</location>
        <location evidence="1">Cilium</location>
    </subcellularLocation>
    <subcellularLocation>
        <location evidence="2">Cytoplasm</location>
    </subcellularLocation>
</comment>
<dbReference type="PANTHER" id="PTHR45973:SF9">
    <property type="entry name" value="LEUCINE-RICH REPEAT-CONTAINING PROTEIN 46"/>
    <property type="match status" value="1"/>
</dbReference>
<comment type="similarity">
    <text evidence="8">Belongs to the tilB family.</text>
</comment>
<dbReference type="Proteomes" id="UP000315496">
    <property type="component" value="Chromosome 2"/>
</dbReference>
<comment type="caution">
    <text evidence="11">The sequence shown here is derived from an EMBL/GenBank/DDBJ whole genome shotgun (WGS) entry which is preliminary data.</text>
</comment>